<dbReference type="Pfam" id="PF00005">
    <property type="entry name" value="ABC_tran"/>
    <property type="match status" value="1"/>
</dbReference>
<feature type="domain" description="ABC transporter" evidence="4">
    <location>
        <begin position="7"/>
        <end position="248"/>
    </location>
</feature>
<dbReference type="CDD" id="cd03260">
    <property type="entry name" value="ABC_PstB_phosphate_transporter"/>
    <property type="match status" value="1"/>
</dbReference>
<dbReference type="SUPFAM" id="SSF52540">
    <property type="entry name" value="P-loop containing nucleoside triphosphate hydrolases"/>
    <property type="match status" value="1"/>
</dbReference>
<dbReference type="InterPro" id="IPR003439">
    <property type="entry name" value="ABC_transporter-like_ATP-bd"/>
</dbReference>
<dbReference type="KEGG" id="ipc:IPA_03025"/>
<dbReference type="PROSITE" id="PS00211">
    <property type="entry name" value="ABC_TRANSPORTER_1"/>
    <property type="match status" value="1"/>
</dbReference>
<dbReference type="InterPro" id="IPR027417">
    <property type="entry name" value="P-loop_NTPase"/>
</dbReference>
<dbReference type="PANTHER" id="PTHR43423">
    <property type="entry name" value="ABC TRANSPORTER I FAMILY MEMBER 17"/>
    <property type="match status" value="1"/>
</dbReference>
<proteinExistence type="predicted"/>
<dbReference type="Gene3D" id="3.40.50.300">
    <property type="entry name" value="P-loop containing nucleotide triphosphate hydrolases"/>
    <property type="match status" value="1"/>
</dbReference>
<evidence type="ECO:0000256" key="1">
    <source>
        <dbReference type="ARBA" id="ARBA00022448"/>
    </source>
</evidence>
<sequence length="252" mass="28650">MSSDIILKIEKLKVKISGKEILKGIDLEVPRGSIFAIMGPSGSGKSTLLRAINRLWDLYPDVEVEGKILLEGRDVYQMDPHELRKMVGMVFQRPNPFPHMSIFDNVAIGPKMHKMVKSKEELERLVEWSLKRAYLWDEVKDDLKRKAGRLSGGQQQRLCIARAIALKPKVLLMDEPTSALDVVSTKRIEENIVELKKEFTVLIVTHNPQQAARISDYVAFIYDGKVVEVGPTSEIFTRPKHELTEKYVLGKV</sequence>
<dbReference type="GO" id="GO:0016887">
    <property type="term" value="F:ATP hydrolysis activity"/>
    <property type="evidence" value="ECO:0007669"/>
    <property type="project" value="InterPro"/>
</dbReference>
<dbReference type="GO" id="GO:0005524">
    <property type="term" value="F:ATP binding"/>
    <property type="evidence" value="ECO:0007669"/>
    <property type="project" value="UniProtKB-KW"/>
</dbReference>
<dbReference type="GO" id="GO:0035435">
    <property type="term" value="P:phosphate ion transmembrane transport"/>
    <property type="evidence" value="ECO:0007669"/>
    <property type="project" value="InterPro"/>
</dbReference>
<evidence type="ECO:0000256" key="3">
    <source>
        <dbReference type="ARBA" id="ARBA00022840"/>
    </source>
</evidence>
<dbReference type="InterPro" id="IPR017871">
    <property type="entry name" value="ABC_transporter-like_CS"/>
</dbReference>
<keyword evidence="2" id="KW-0547">Nucleotide-binding</keyword>
<dbReference type="InterPro" id="IPR003593">
    <property type="entry name" value="AAA+_ATPase"/>
</dbReference>
<keyword evidence="3 5" id="KW-0067">ATP-binding</keyword>
<keyword evidence="1" id="KW-0813">Transport</keyword>
<accession>A0A977PJX6</accession>
<dbReference type="SMART" id="SM00382">
    <property type="entry name" value="AAA"/>
    <property type="match status" value="1"/>
</dbReference>
<dbReference type="NCBIfam" id="TIGR00972">
    <property type="entry name" value="3a0107s01c2"/>
    <property type="match status" value="1"/>
</dbReference>
<dbReference type="GO" id="GO:0016020">
    <property type="term" value="C:membrane"/>
    <property type="evidence" value="ECO:0007669"/>
    <property type="project" value="InterPro"/>
</dbReference>
<evidence type="ECO:0000313" key="6">
    <source>
        <dbReference type="Proteomes" id="UP001063698"/>
    </source>
</evidence>
<evidence type="ECO:0000313" key="5">
    <source>
        <dbReference type="EMBL" id="UXD21333.1"/>
    </source>
</evidence>
<reference evidence="5" key="1">
    <citation type="submission" date="2013-11" db="EMBL/GenBank/DDBJ databases">
        <title>Comparative genomics of Ignicoccus.</title>
        <authorList>
            <person name="Podar M."/>
        </authorList>
    </citation>
    <scope>NUCLEOTIDE SEQUENCE</scope>
    <source>
        <strain evidence="5">DSM 13166</strain>
    </source>
</reference>
<gene>
    <name evidence="5" type="ORF">IPA_03025</name>
</gene>
<evidence type="ECO:0000259" key="4">
    <source>
        <dbReference type="PROSITE" id="PS50893"/>
    </source>
</evidence>
<organism evidence="5 6">
    <name type="scientific">Ignicoccus pacificus DSM 13166</name>
    <dbReference type="NCBI Taxonomy" id="940294"/>
    <lineage>
        <taxon>Archaea</taxon>
        <taxon>Thermoproteota</taxon>
        <taxon>Thermoprotei</taxon>
        <taxon>Desulfurococcales</taxon>
        <taxon>Desulfurococcaceae</taxon>
        <taxon>Ignicoccus</taxon>
    </lineage>
</organism>
<protein>
    <submittedName>
        <fullName evidence="5">Phosphate ABC transporter ATP-binding protein</fullName>
    </submittedName>
</protein>
<dbReference type="PROSITE" id="PS50893">
    <property type="entry name" value="ABC_TRANSPORTER_2"/>
    <property type="match status" value="1"/>
</dbReference>
<evidence type="ECO:0000256" key="2">
    <source>
        <dbReference type="ARBA" id="ARBA00022741"/>
    </source>
</evidence>
<dbReference type="AlphaFoldDB" id="A0A977PJX6"/>
<keyword evidence="6" id="KW-1185">Reference proteome</keyword>
<dbReference type="Proteomes" id="UP001063698">
    <property type="component" value="Chromosome"/>
</dbReference>
<dbReference type="PANTHER" id="PTHR43423:SF1">
    <property type="entry name" value="ABC TRANSPORTER I FAMILY MEMBER 17"/>
    <property type="match status" value="1"/>
</dbReference>
<dbReference type="GO" id="GO:0005315">
    <property type="term" value="F:phosphate transmembrane transporter activity"/>
    <property type="evidence" value="ECO:0007669"/>
    <property type="project" value="InterPro"/>
</dbReference>
<name>A0A977PJX6_9CREN</name>
<dbReference type="EMBL" id="CP006868">
    <property type="protein sequence ID" value="UXD21333.1"/>
    <property type="molecule type" value="Genomic_DNA"/>
</dbReference>
<dbReference type="InterPro" id="IPR005670">
    <property type="entry name" value="PstB-like"/>
</dbReference>